<keyword evidence="1" id="KW-0808">Transferase</keyword>
<proteinExistence type="predicted"/>
<keyword evidence="1" id="KW-0548">Nucleotidyltransferase</keyword>
<dbReference type="OrthoDB" id="1932527at2759"/>
<sequence length="144" mass="16428">MAFKLLHSFKKKKGGRKGYFAFKLDISNAYDRVEWHLVEEVMLKMGFVKARFIKYSVVLNGVPRGKISPSRGLQQGDPIINFITIILSRKFGEGSENESFRTYSNSLIFSLNVSEGNQNLIKRKLGVRSYMDPKKYLGLLMVVG</sequence>
<accession>A0A5B6VKV8</accession>
<dbReference type="EMBL" id="SMMG02000006">
    <property type="protein sequence ID" value="KAA3469949.1"/>
    <property type="molecule type" value="Genomic_DNA"/>
</dbReference>
<organism evidence="1 2">
    <name type="scientific">Gossypium australe</name>
    <dbReference type="NCBI Taxonomy" id="47621"/>
    <lineage>
        <taxon>Eukaryota</taxon>
        <taxon>Viridiplantae</taxon>
        <taxon>Streptophyta</taxon>
        <taxon>Embryophyta</taxon>
        <taxon>Tracheophyta</taxon>
        <taxon>Spermatophyta</taxon>
        <taxon>Magnoliopsida</taxon>
        <taxon>eudicotyledons</taxon>
        <taxon>Gunneridae</taxon>
        <taxon>Pentapetalae</taxon>
        <taxon>rosids</taxon>
        <taxon>malvids</taxon>
        <taxon>Malvales</taxon>
        <taxon>Malvaceae</taxon>
        <taxon>Malvoideae</taxon>
        <taxon>Gossypium</taxon>
    </lineage>
</organism>
<name>A0A5B6VKV8_9ROSI</name>
<reference evidence="2" key="1">
    <citation type="journal article" date="2019" name="Plant Biotechnol. J.">
        <title>Genome sequencing of the Australian wild diploid species Gossypium australe highlights disease resistance and delayed gland morphogenesis.</title>
        <authorList>
            <person name="Cai Y."/>
            <person name="Cai X."/>
            <person name="Wang Q."/>
            <person name="Wang P."/>
            <person name="Zhang Y."/>
            <person name="Cai C."/>
            <person name="Xu Y."/>
            <person name="Wang K."/>
            <person name="Zhou Z."/>
            <person name="Wang C."/>
            <person name="Geng S."/>
            <person name="Li B."/>
            <person name="Dong Q."/>
            <person name="Hou Y."/>
            <person name="Wang H."/>
            <person name="Ai P."/>
            <person name="Liu Z."/>
            <person name="Yi F."/>
            <person name="Sun M."/>
            <person name="An G."/>
            <person name="Cheng J."/>
            <person name="Zhang Y."/>
            <person name="Shi Q."/>
            <person name="Xie Y."/>
            <person name="Shi X."/>
            <person name="Chang Y."/>
            <person name="Huang F."/>
            <person name="Chen Y."/>
            <person name="Hong S."/>
            <person name="Mi L."/>
            <person name="Sun Q."/>
            <person name="Zhang L."/>
            <person name="Zhou B."/>
            <person name="Peng R."/>
            <person name="Zhang X."/>
            <person name="Liu F."/>
        </authorList>
    </citation>
    <scope>NUCLEOTIDE SEQUENCE [LARGE SCALE GENOMIC DNA]</scope>
    <source>
        <strain evidence="2">cv. PA1801</strain>
    </source>
</reference>
<protein>
    <submittedName>
        <fullName evidence="1">Reverse transcriptase</fullName>
    </submittedName>
</protein>
<evidence type="ECO:0000313" key="2">
    <source>
        <dbReference type="Proteomes" id="UP000325315"/>
    </source>
</evidence>
<dbReference type="AlphaFoldDB" id="A0A5B6VKV8"/>
<keyword evidence="1" id="KW-0695">RNA-directed DNA polymerase</keyword>
<dbReference type="GO" id="GO:0003964">
    <property type="term" value="F:RNA-directed DNA polymerase activity"/>
    <property type="evidence" value="ECO:0007669"/>
    <property type="project" value="UniProtKB-KW"/>
</dbReference>
<evidence type="ECO:0000313" key="1">
    <source>
        <dbReference type="EMBL" id="KAA3469949.1"/>
    </source>
</evidence>
<comment type="caution">
    <text evidence="1">The sequence shown here is derived from an EMBL/GenBank/DDBJ whole genome shotgun (WGS) entry which is preliminary data.</text>
</comment>
<dbReference type="Proteomes" id="UP000325315">
    <property type="component" value="Unassembled WGS sequence"/>
</dbReference>
<keyword evidence="2" id="KW-1185">Reference proteome</keyword>
<gene>
    <name evidence="1" type="ORF">EPI10_015695</name>
</gene>